<dbReference type="Gene3D" id="3.30.40.10">
    <property type="entry name" value="Zinc/RING finger domain, C3HC4 (zinc finger)"/>
    <property type="match status" value="1"/>
</dbReference>
<dbReference type="InterPro" id="IPR046496">
    <property type="entry name" value="DUF6589"/>
</dbReference>
<protein>
    <submittedName>
        <fullName evidence="10">Uncharacterized protein LOC106810754</fullName>
    </submittedName>
</protein>
<evidence type="ECO:0000256" key="1">
    <source>
        <dbReference type="ARBA" id="ARBA00004123"/>
    </source>
</evidence>
<dbReference type="GeneID" id="106810754"/>
<dbReference type="PANTHER" id="PTHR10333:SF42">
    <property type="entry name" value="INHIBITOR OF GROWTH PROTEIN 5"/>
    <property type="match status" value="1"/>
</dbReference>
<dbReference type="InterPro" id="IPR001965">
    <property type="entry name" value="Znf_PHD"/>
</dbReference>
<gene>
    <name evidence="10" type="primary">LOC106810754</name>
</gene>
<dbReference type="RefSeq" id="XP_014669684.1">
    <property type="nucleotide sequence ID" value="XM_014814198.1"/>
</dbReference>
<evidence type="ECO:0000256" key="3">
    <source>
        <dbReference type="ARBA" id="ARBA00022723"/>
    </source>
</evidence>
<dbReference type="Pfam" id="PF20231">
    <property type="entry name" value="DUF6589"/>
    <property type="match status" value="1"/>
</dbReference>
<proteinExistence type="inferred from homology"/>
<comment type="subcellular location">
    <subcellularLocation>
        <location evidence="1">Nucleus</location>
    </subcellularLocation>
</comment>
<keyword evidence="5" id="KW-0862">Zinc</keyword>
<keyword evidence="7" id="KW-0539">Nucleus</keyword>
<dbReference type="InterPro" id="IPR011011">
    <property type="entry name" value="Znf_FYVE_PHD"/>
</dbReference>
<evidence type="ECO:0000313" key="10">
    <source>
        <dbReference type="RefSeq" id="XP_014669684.1"/>
    </source>
</evidence>
<keyword evidence="9" id="KW-1185">Reference proteome</keyword>
<dbReference type="InterPro" id="IPR028651">
    <property type="entry name" value="ING_fam"/>
</dbReference>
<dbReference type="SMART" id="SM00249">
    <property type="entry name" value="PHD"/>
    <property type="match status" value="1"/>
</dbReference>
<dbReference type="Proteomes" id="UP000695022">
    <property type="component" value="Unplaced"/>
</dbReference>
<dbReference type="PANTHER" id="PTHR10333">
    <property type="entry name" value="INHIBITOR OF GROWTH PROTEIN"/>
    <property type="match status" value="1"/>
</dbReference>
<dbReference type="SUPFAM" id="SSF57903">
    <property type="entry name" value="FYVE/PHD zinc finger"/>
    <property type="match status" value="1"/>
</dbReference>
<evidence type="ECO:0000259" key="8">
    <source>
        <dbReference type="SMART" id="SM00249"/>
    </source>
</evidence>
<feature type="domain" description="Zinc finger PHD-type" evidence="8">
    <location>
        <begin position="289"/>
        <end position="338"/>
    </location>
</feature>
<reference evidence="10" key="1">
    <citation type="submission" date="2025-08" db="UniProtKB">
        <authorList>
            <consortium name="RefSeq"/>
        </authorList>
    </citation>
    <scope>IDENTIFICATION</scope>
</reference>
<evidence type="ECO:0000313" key="9">
    <source>
        <dbReference type="Proteomes" id="UP000695022"/>
    </source>
</evidence>
<organism evidence="9 10">
    <name type="scientific">Priapulus caudatus</name>
    <name type="common">Priapulid worm</name>
    <dbReference type="NCBI Taxonomy" id="37621"/>
    <lineage>
        <taxon>Eukaryota</taxon>
        <taxon>Metazoa</taxon>
        <taxon>Ecdysozoa</taxon>
        <taxon>Scalidophora</taxon>
        <taxon>Priapulida</taxon>
        <taxon>Priapulimorpha</taxon>
        <taxon>Priapulimorphida</taxon>
        <taxon>Priapulidae</taxon>
        <taxon>Priapulus</taxon>
    </lineage>
</organism>
<comment type="similarity">
    <text evidence="2">Belongs to the ING family.</text>
</comment>
<evidence type="ECO:0000256" key="5">
    <source>
        <dbReference type="ARBA" id="ARBA00022833"/>
    </source>
</evidence>
<evidence type="ECO:0000256" key="6">
    <source>
        <dbReference type="ARBA" id="ARBA00022853"/>
    </source>
</evidence>
<accession>A0ABM1EBW3</accession>
<evidence type="ECO:0000256" key="7">
    <source>
        <dbReference type="ARBA" id="ARBA00023242"/>
    </source>
</evidence>
<keyword evidence="4" id="KW-0863">Zinc-finger</keyword>
<dbReference type="InterPro" id="IPR013083">
    <property type="entry name" value="Znf_RING/FYVE/PHD"/>
</dbReference>
<name>A0ABM1EBW3_PRICU</name>
<evidence type="ECO:0000256" key="4">
    <source>
        <dbReference type="ARBA" id="ARBA00022771"/>
    </source>
</evidence>
<keyword evidence="6" id="KW-0156">Chromatin regulator</keyword>
<evidence type="ECO:0000256" key="2">
    <source>
        <dbReference type="ARBA" id="ARBA00010210"/>
    </source>
</evidence>
<sequence length="455" mass="51922">MVQAYVAIDRVPTLHLSDLAPSPEEVANVPCSIFIPSETETRTIRSDYVTVVKEPLEEHLPFFNKEGFAEEINLHVHAENSKRKSQLIPLGVLDKDESEITEKIDIMESYHDYVPVGLSDEPVVIPLYGDGLSVERGYDAQNGRINAGSAWAQLQGLHPAIQEWHKRGILLQDTFRLLYSQKSARSVGTLSYIRNAYRQVNVKAEVSHCFNEATELLRFATKAYILATSLSLMGCRTVSEPPKDLPTESCRLSSYLNDICEKVVDICFYPPNTTAVINANTSTDDNYRYCVCKNDSGEGMVMCDNKKCKNGKWFHLSCMSIMNESDVLHREWYCSRACETRNSAPQEVNDDLTFKYTQALLWRGIGEMVRHRAIRSNNGDKMTAYWKEDTIEFYECIHTKYFICGHRLLMDTHGALSPRMAHELKWNRTVNVQGGSNNNIEMDLMMEFYNKEFKG</sequence>
<keyword evidence="3" id="KW-0479">Metal-binding</keyword>